<dbReference type="Proteomes" id="UP000321222">
    <property type="component" value="Chromosome"/>
</dbReference>
<accession>A0A5B9FUE3</accession>
<reference evidence="1 2" key="1">
    <citation type="submission" date="2019-08" db="EMBL/GenBank/DDBJ databases">
        <title>Flavobacterium alkalisoli sp. nov., isolated from rhizosphere soil of Suaeda salsa.</title>
        <authorList>
            <person name="Sun J.-Q."/>
            <person name="Xu L."/>
        </authorList>
    </citation>
    <scope>NUCLEOTIDE SEQUENCE [LARGE SCALE GENOMIC DNA]</scope>
    <source>
        <strain evidence="1 2">XS-5</strain>
    </source>
</reference>
<keyword evidence="2" id="KW-1185">Reference proteome</keyword>
<dbReference type="AlphaFoldDB" id="A0A5B9FUE3"/>
<dbReference type="RefSeq" id="WP_147583969.1">
    <property type="nucleotide sequence ID" value="NZ_CP042831.1"/>
</dbReference>
<dbReference type="KEGG" id="fak:FUA48_13245"/>
<evidence type="ECO:0000313" key="1">
    <source>
        <dbReference type="EMBL" id="QEE50504.1"/>
    </source>
</evidence>
<dbReference type="OrthoDB" id="8536728at2"/>
<dbReference type="EMBL" id="CP042831">
    <property type="protein sequence ID" value="QEE50504.1"/>
    <property type="molecule type" value="Genomic_DNA"/>
</dbReference>
<proteinExistence type="predicted"/>
<protein>
    <submittedName>
        <fullName evidence="1">Uncharacterized protein</fullName>
    </submittedName>
</protein>
<gene>
    <name evidence="1" type="ORF">FUA48_13245</name>
</gene>
<sequence length="170" mass="19521">MAKIIFGIKKYETYVTNEKRVEYYKPYFETSENKVSIYAFKNWEGIQATSDSVHIPRIFVQNIATDSVYVLSCYEDIPYDVEEINNGKYDGISKADIKEFTNLKNIIDTSAVLTSTQNVINNNGKWKVYLVNGTFMGKKLRKRTLPITTINGLQEIIVVDISIDGERPKQ</sequence>
<name>A0A5B9FUE3_9FLAO</name>
<organism evidence="1 2">
    <name type="scientific">Flavobacterium alkalisoli</name>
    <dbReference type="NCBI Taxonomy" id="2602769"/>
    <lineage>
        <taxon>Bacteria</taxon>
        <taxon>Pseudomonadati</taxon>
        <taxon>Bacteroidota</taxon>
        <taxon>Flavobacteriia</taxon>
        <taxon>Flavobacteriales</taxon>
        <taxon>Flavobacteriaceae</taxon>
        <taxon>Flavobacterium</taxon>
    </lineage>
</organism>
<evidence type="ECO:0000313" key="2">
    <source>
        <dbReference type="Proteomes" id="UP000321222"/>
    </source>
</evidence>